<feature type="transmembrane region" description="Helical" evidence="1">
    <location>
        <begin position="28"/>
        <end position="48"/>
    </location>
</feature>
<keyword evidence="3" id="KW-1185">Reference proteome</keyword>
<name>A0ABQ6MU18_9STRA</name>
<organism evidence="2 3">
    <name type="scientific">Tetraparma gracilis</name>
    <dbReference type="NCBI Taxonomy" id="2962635"/>
    <lineage>
        <taxon>Eukaryota</taxon>
        <taxon>Sar</taxon>
        <taxon>Stramenopiles</taxon>
        <taxon>Ochrophyta</taxon>
        <taxon>Bolidophyceae</taxon>
        <taxon>Parmales</taxon>
        <taxon>Triparmaceae</taxon>
        <taxon>Tetraparma</taxon>
    </lineage>
</organism>
<evidence type="ECO:0000313" key="3">
    <source>
        <dbReference type="Proteomes" id="UP001165060"/>
    </source>
</evidence>
<evidence type="ECO:0000256" key="1">
    <source>
        <dbReference type="SAM" id="Phobius"/>
    </source>
</evidence>
<gene>
    <name evidence="2" type="ORF">TeGR_g14813</name>
</gene>
<accession>A0ABQ6MU18</accession>
<proteinExistence type="predicted"/>
<keyword evidence="1" id="KW-0812">Transmembrane</keyword>
<feature type="transmembrane region" description="Helical" evidence="1">
    <location>
        <begin position="253"/>
        <end position="272"/>
    </location>
</feature>
<protein>
    <recommendedName>
        <fullName evidence="4">Transmembrane protein</fullName>
    </recommendedName>
</protein>
<keyword evidence="1" id="KW-0472">Membrane</keyword>
<feature type="transmembrane region" description="Helical" evidence="1">
    <location>
        <begin position="60"/>
        <end position="82"/>
    </location>
</feature>
<feature type="transmembrane region" description="Helical" evidence="1">
    <location>
        <begin position="208"/>
        <end position="232"/>
    </location>
</feature>
<dbReference type="EMBL" id="BRYB01000546">
    <property type="protein sequence ID" value="GMI32371.1"/>
    <property type="molecule type" value="Genomic_DNA"/>
</dbReference>
<keyword evidence="1" id="KW-1133">Transmembrane helix</keyword>
<feature type="transmembrane region" description="Helical" evidence="1">
    <location>
        <begin position="94"/>
        <end position="117"/>
    </location>
</feature>
<feature type="transmembrane region" description="Helical" evidence="1">
    <location>
        <begin position="278"/>
        <end position="303"/>
    </location>
</feature>
<reference evidence="2 3" key="1">
    <citation type="journal article" date="2023" name="Commun. Biol.">
        <title>Genome analysis of Parmales, the sister group of diatoms, reveals the evolutionary specialization of diatoms from phago-mixotrophs to photoautotrophs.</title>
        <authorList>
            <person name="Ban H."/>
            <person name="Sato S."/>
            <person name="Yoshikawa S."/>
            <person name="Yamada K."/>
            <person name="Nakamura Y."/>
            <person name="Ichinomiya M."/>
            <person name="Sato N."/>
            <person name="Blanc-Mathieu R."/>
            <person name="Endo H."/>
            <person name="Kuwata A."/>
            <person name="Ogata H."/>
        </authorList>
    </citation>
    <scope>NUCLEOTIDE SEQUENCE [LARGE SCALE GENOMIC DNA]</scope>
</reference>
<evidence type="ECO:0008006" key="4">
    <source>
        <dbReference type="Google" id="ProtNLM"/>
    </source>
</evidence>
<evidence type="ECO:0000313" key="2">
    <source>
        <dbReference type="EMBL" id="GMI32371.1"/>
    </source>
</evidence>
<feature type="transmembrane region" description="Helical" evidence="1">
    <location>
        <begin position="123"/>
        <end position="143"/>
    </location>
</feature>
<dbReference type="Proteomes" id="UP001165060">
    <property type="component" value="Unassembled WGS sequence"/>
</dbReference>
<feature type="transmembrane region" description="Helical" evidence="1">
    <location>
        <begin position="164"/>
        <end position="188"/>
    </location>
</feature>
<comment type="caution">
    <text evidence="2">The sequence shown here is derived from an EMBL/GenBank/DDBJ whole genome shotgun (WGS) entry which is preliminary data.</text>
</comment>
<sequence length="330" mass="36362">MLIDNPLGTMEDSDDAVRHKAMFLNKRLRTMFLVGGMTAPLMGLLAIVKRHEDNRQGEKLAWMSLLFWMFSQLCADSAAYSNPRKSGRVREKSLAAFCGLLVALPGLLSGYVLYFHVDTGESVTTTFGLVSMLYSAVFVLVLPPMTVYMAQRYNQLDNDELHEFVVLGLLKGSPGMLAPLLYICAAASRCIMDADDDNPLIKQCGNPILPTFCLTIFLFWSWLISVLVPPIWERTQITWSDIARWRLAPDVSRKGMFFGAMCLSALLLFATLNEDGTSASVIVVYLMLGFVASTSGLLLTIMVESVLESLCGRPADMVEEGGTAARSPTT</sequence>